<dbReference type="PANTHER" id="PTHR47501:SF5">
    <property type="entry name" value="HAT C-TERMINAL DIMERISATION DOMAIN-CONTAINING PROTEIN"/>
    <property type="match status" value="1"/>
</dbReference>
<reference evidence="2" key="1">
    <citation type="submission" date="2009-11" db="EMBL/GenBank/DDBJ databases">
        <authorList>
            <consortium name="The Broad Institute Genome Sequencing Platform"/>
            <person name="Ward D."/>
            <person name="Feldgarden M."/>
            <person name="Earl A."/>
            <person name="Young S.K."/>
            <person name="Zeng Q."/>
            <person name="Koehrsen M."/>
            <person name="Alvarado L."/>
            <person name="Berlin A."/>
            <person name="Bochicchio J."/>
            <person name="Borenstein D."/>
            <person name="Chapman S.B."/>
            <person name="Chen Z."/>
            <person name="Engels R."/>
            <person name="Freedman E."/>
            <person name="Gellesch M."/>
            <person name="Goldberg J."/>
            <person name="Griggs A."/>
            <person name="Gujja S."/>
            <person name="Heilman E."/>
            <person name="Heiman D."/>
            <person name="Hepburn T."/>
            <person name="Howarth C."/>
            <person name="Jen D."/>
            <person name="Larson L."/>
            <person name="Lewis B."/>
            <person name="Mehta T."/>
            <person name="Park D."/>
            <person name="Pearson M."/>
            <person name="Roberts A."/>
            <person name="Saif S."/>
            <person name="Shea T."/>
            <person name="Shenoy N."/>
            <person name="Sisk P."/>
            <person name="Stolte C."/>
            <person name="Sykes S."/>
            <person name="Thomson T."/>
            <person name="Walk T."/>
            <person name="White J."/>
            <person name="Yandava C."/>
            <person name="Izard J."/>
            <person name="Baranova O.V."/>
            <person name="Blanton J.M."/>
            <person name="Tanner A.C."/>
            <person name="Dewhirst F.E."/>
            <person name="Haas B."/>
            <person name="Nusbaum C."/>
            <person name="Birren B."/>
        </authorList>
    </citation>
    <scope>NUCLEOTIDE SEQUENCE [LARGE SCALE GENOMIC DNA]</scope>
    <source>
        <strain evidence="2">1-1 BBBD Race 1</strain>
    </source>
</reference>
<dbReference type="EMBL" id="ADAS02000057">
    <property type="protein sequence ID" value="OAV92963.1"/>
    <property type="molecule type" value="Genomic_DNA"/>
</dbReference>
<name>A0A180GM24_PUCT1</name>
<protein>
    <submittedName>
        <fullName evidence="2 3">Uncharacterized protein</fullName>
    </submittedName>
</protein>
<organism evidence="2">
    <name type="scientific">Puccinia triticina (isolate 1-1 / race 1 (BBBD))</name>
    <name type="common">Brown leaf rust fungus</name>
    <dbReference type="NCBI Taxonomy" id="630390"/>
    <lineage>
        <taxon>Eukaryota</taxon>
        <taxon>Fungi</taxon>
        <taxon>Dikarya</taxon>
        <taxon>Basidiomycota</taxon>
        <taxon>Pucciniomycotina</taxon>
        <taxon>Pucciniomycetes</taxon>
        <taxon>Pucciniales</taxon>
        <taxon>Pucciniaceae</taxon>
        <taxon>Puccinia</taxon>
    </lineage>
</organism>
<dbReference type="VEuPathDB" id="FungiDB:PTTG_27492"/>
<evidence type="ECO:0000313" key="3">
    <source>
        <dbReference type="EnsemblFungi" id="PTTG_27492-t43_1-p1"/>
    </source>
</evidence>
<proteinExistence type="predicted"/>
<feature type="region of interest" description="Disordered" evidence="1">
    <location>
        <begin position="1"/>
        <end position="21"/>
    </location>
</feature>
<reference evidence="3 4" key="3">
    <citation type="journal article" date="2017" name="G3 (Bethesda)">
        <title>Comparative analysis highlights variable genome content of wheat rusts and divergence of the mating loci.</title>
        <authorList>
            <person name="Cuomo C.A."/>
            <person name="Bakkeren G."/>
            <person name="Khalil H.B."/>
            <person name="Panwar V."/>
            <person name="Joly D."/>
            <person name="Linning R."/>
            <person name="Sakthikumar S."/>
            <person name="Song X."/>
            <person name="Adiconis X."/>
            <person name="Fan L."/>
            <person name="Goldberg J.M."/>
            <person name="Levin J.Z."/>
            <person name="Young S."/>
            <person name="Zeng Q."/>
            <person name="Anikster Y."/>
            <person name="Bruce M."/>
            <person name="Wang M."/>
            <person name="Yin C."/>
            <person name="McCallum B."/>
            <person name="Szabo L.J."/>
            <person name="Hulbert S."/>
            <person name="Chen X."/>
            <person name="Fellers J.P."/>
        </authorList>
    </citation>
    <scope>NUCLEOTIDE SEQUENCE</scope>
    <source>
        <strain evidence="3">isolate 1-1 / race 1 (BBBD)</strain>
        <strain evidence="4">Isolate 1-1 / race 1 (BBBD)</strain>
    </source>
</reference>
<gene>
    <name evidence="2" type="ORF">PTTG_27492</name>
</gene>
<evidence type="ECO:0000313" key="4">
    <source>
        <dbReference type="Proteomes" id="UP000005240"/>
    </source>
</evidence>
<reference evidence="3" key="4">
    <citation type="submission" date="2025-05" db="UniProtKB">
        <authorList>
            <consortium name="EnsemblFungi"/>
        </authorList>
    </citation>
    <scope>IDENTIFICATION</scope>
    <source>
        <strain evidence="3">isolate 1-1 / race 1 (BBBD)</strain>
    </source>
</reference>
<reference evidence="2" key="2">
    <citation type="submission" date="2016-05" db="EMBL/GenBank/DDBJ databases">
        <title>Comparative analysis highlights variable genome content of wheat rusts and divergence of the mating loci.</title>
        <authorList>
            <person name="Cuomo C.A."/>
            <person name="Bakkeren G."/>
            <person name="Szabo L."/>
            <person name="Khalil H."/>
            <person name="Joly D."/>
            <person name="Goldberg J."/>
            <person name="Young S."/>
            <person name="Zeng Q."/>
            <person name="Fellers J."/>
        </authorList>
    </citation>
    <scope>NUCLEOTIDE SEQUENCE [LARGE SCALE GENOMIC DNA]</scope>
    <source>
        <strain evidence="2">1-1 BBBD Race 1</strain>
    </source>
</reference>
<evidence type="ECO:0000313" key="2">
    <source>
        <dbReference type="EMBL" id="OAV92963.1"/>
    </source>
</evidence>
<dbReference type="OrthoDB" id="2504876at2759"/>
<sequence length="166" mass="18706">MNLPQDSDNENAKMKKKVRGPALTQHDAIEWYFEPPVYGEGEDQSYSIDANGVLNYTKGGKILAQTLANLPVTVKDKEAAKLKAAPASKFLLGGLFDNRSLNQLLVMWIIQSALPWTRIQDFLLGVAFNYARQGIRIYSHTWAATKAHRLYISLQEKVLNTLRKLT</sequence>
<evidence type="ECO:0000256" key="1">
    <source>
        <dbReference type="SAM" id="MobiDB-lite"/>
    </source>
</evidence>
<keyword evidence="4" id="KW-1185">Reference proteome</keyword>
<dbReference type="AlphaFoldDB" id="A0A180GM24"/>
<dbReference type="PANTHER" id="PTHR47501">
    <property type="entry name" value="TRANSPOSASE-RELATED"/>
    <property type="match status" value="1"/>
</dbReference>
<dbReference type="Proteomes" id="UP000005240">
    <property type="component" value="Unassembled WGS sequence"/>
</dbReference>
<accession>A0A180GM24</accession>
<dbReference type="EnsemblFungi" id="PTTG_27492-t43_1">
    <property type="protein sequence ID" value="PTTG_27492-t43_1-p1"/>
    <property type="gene ID" value="PTTG_27492"/>
</dbReference>